<comment type="caution">
    <text evidence="1">The sequence shown here is derived from an EMBL/GenBank/DDBJ whole genome shotgun (WGS) entry which is preliminary data.</text>
</comment>
<reference evidence="1 2" key="1">
    <citation type="journal article" date="2020" name="Mol. Biol. Evol.">
        <title>Distinct Expression and Methylation Patterns for Genes with Different Fates following a Single Whole-Genome Duplication in Flowering Plants.</title>
        <authorList>
            <person name="Shi T."/>
            <person name="Rahmani R.S."/>
            <person name="Gugger P.F."/>
            <person name="Wang M."/>
            <person name="Li H."/>
            <person name="Zhang Y."/>
            <person name="Li Z."/>
            <person name="Wang Q."/>
            <person name="Van de Peer Y."/>
            <person name="Marchal K."/>
            <person name="Chen J."/>
        </authorList>
    </citation>
    <scope>NUCLEOTIDE SEQUENCE [LARGE SCALE GENOMIC DNA]</scope>
    <source>
        <tissue evidence="1">Leaf</tissue>
    </source>
</reference>
<name>A0A822ZAP3_NELNU</name>
<dbReference type="EMBL" id="DUZY01000006">
    <property type="protein sequence ID" value="DAD42182.1"/>
    <property type="molecule type" value="Genomic_DNA"/>
</dbReference>
<proteinExistence type="predicted"/>
<evidence type="ECO:0000313" key="1">
    <source>
        <dbReference type="EMBL" id="DAD42182.1"/>
    </source>
</evidence>
<dbReference type="AlphaFoldDB" id="A0A822ZAP3"/>
<keyword evidence="2" id="KW-1185">Reference proteome</keyword>
<gene>
    <name evidence="1" type="ORF">HUJ06_000412</name>
</gene>
<protein>
    <submittedName>
        <fullName evidence="1">Uncharacterized protein</fullName>
    </submittedName>
</protein>
<evidence type="ECO:0000313" key="2">
    <source>
        <dbReference type="Proteomes" id="UP000607653"/>
    </source>
</evidence>
<dbReference type="Proteomes" id="UP000607653">
    <property type="component" value="Unassembled WGS sequence"/>
</dbReference>
<organism evidence="1 2">
    <name type="scientific">Nelumbo nucifera</name>
    <name type="common">Sacred lotus</name>
    <dbReference type="NCBI Taxonomy" id="4432"/>
    <lineage>
        <taxon>Eukaryota</taxon>
        <taxon>Viridiplantae</taxon>
        <taxon>Streptophyta</taxon>
        <taxon>Embryophyta</taxon>
        <taxon>Tracheophyta</taxon>
        <taxon>Spermatophyta</taxon>
        <taxon>Magnoliopsida</taxon>
        <taxon>Proteales</taxon>
        <taxon>Nelumbonaceae</taxon>
        <taxon>Nelumbo</taxon>
    </lineage>
</organism>
<sequence length="62" mass="7216">MLLEKTVCSLVVQFLLISLEASYYLLSFICFQDEGSVEDLSPQELLWRHVRRAKRVRASKSL</sequence>
<accession>A0A822ZAP3</accession>